<dbReference type="InterPro" id="IPR011250">
    <property type="entry name" value="OMP/PagP_B-barrel"/>
</dbReference>
<keyword evidence="6" id="KW-1185">Reference proteome</keyword>
<feature type="signal peptide" evidence="3">
    <location>
        <begin position="1"/>
        <end position="20"/>
    </location>
</feature>
<evidence type="ECO:0000313" key="5">
    <source>
        <dbReference type="EMBL" id="BDT59349.1"/>
    </source>
</evidence>
<dbReference type="RefSeq" id="WP_281908001.1">
    <property type="nucleotide sequence ID" value="NZ_AP026966.1"/>
</dbReference>
<dbReference type="Gene3D" id="2.40.160.20">
    <property type="match status" value="1"/>
</dbReference>
<evidence type="ECO:0000313" key="6">
    <source>
        <dbReference type="Proteomes" id="UP001163336"/>
    </source>
</evidence>
<dbReference type="EMBL" id="AP026966">
    <property type="protein sequence ID" value="BDT59349.1"/>
    <property type="molecule type" value="Genomic_DNA"/>
</dbReference>
<gene>
    <name evidence="5" type="ORF">MasN3_28430</name>
</gene>
<evidence type="ECO:0000256" key="1">
    <source>
        <dbReference type="ARBA" id="ARBA00004442"/>
    </source>
</evidence>
<dbReference type="Pfam" id="PF13505">
    <property type="entry name" value="OMP_b-brl"/>
    <property type="match status" value="1"/>
</dbReference>
<sequence>MFKKIAAASALLIASSAAFAAQPNTFYAGGDVGKTKVDDVSKRDTSVGGFVGYNFHQNFAVEAGYRRLADYDIYVGTPSIGFVDGSAKVDQAHLSLVGSLPVAQNLSLYGRLGLNRLEAKVSSAGYSAKDSTTKALYGVGLNYAFTPAVSARLEVQKPASDATNLSAGVAFQF</sequence>
<evidence type="ECO:0000259" key="4">
    <source>
        <dbReference type="Pfam" id="PF13505"/>
    </source>
</evidence>
<feature type="chain" id="PRO_5047515677" description="Outer membrane protein beta-barrel domain-containing protein" evidence="3">
    <location>
        <begin position="21"/>
        <end position="173"/>
    </location>
</feature>
<protein>
    <recommendedName>
        <fullName evidence="4">Outer membrane protein beta-barrel domain-containing protein</fullName>
    </recommendedName>
</protein>
<name>A0ABM8C7X1_9BURK</name>
<dbReference type="Proteomes" id="UP001163336">
    <property type="component" value="Chromosome"/>
</dbReference>
<evidence type="ECO:0000256" key="3">
    <source>
        <dbReference type="SAM" id="SignalP"/>
    </source>
</evidence>
<comment type="subcellular location">
    <subcellularLocation>
        <location evidence="1">Cell outer membrane</location>
    </subcellularLocation>
</comment>
<organism evidence="5 6">
    <name type="scientific">Massilia varians</name>
    <dbReference type="NCBI Taxonomy" id="457921"/>
    <lineage>
        <taxon>Bacteria</taxon>
        <taxon>Pseudomonadati</taxon>
        <taxon>Pseudomonadota</taxon>
        <taxon>Betaproteobacteria</taxon>
        <taxon>Burkholderiales</taxon>
        <taxon>Oxalobacteraceae</taxon>
        <taxon>Telluria group</taxon>
        <taxon>Massilia</taxon>
    </lineage>
</organism>
<evidence type="ECO:0000256" key="2">
    <source>
        <dbReference type="ARBA" id="ARBA00022729"/>
    </source>
</evidence>
<keyword evidence="2 3" id="KW-0732">Signal</keyword>
<dbReference type="InterPro" id="IPR027385">
    <property type="entry name" value="Beta-barrel_OMP"/>
</dbReference>
<accession>A0ABM8C7X1</accession>
<dbReference type="SUPFAM" id="SSF56925">
    <property type="entry name" value="OMPA-like"/>
    <property type="match status" value="1"/>
</dbReference>
<proteinExistence type="predicted"/>
<feature type="domain" description="Outer membrane protein beta-barrel" evidence="4">
    <location>
        <begin position="7"/>
        <end position="173"/>
    </location>
</feature>
<reference evidence="5" key="1">
    <citation type="submission" date="2022-11" db="EMBL/GenBank/DDBJ databases">
        <title>Isolation and characterization of PLA-degrading bacterium Massilia sp. from Antarctic soil.</title>
        <authorList>
            <person name="Sato K."/>
            <person name="Gomez-Fuentes C."/>
            <person name="Ahmad S.A."/>
            <person name="Zulkharnain A."/>
        </authorList>
    </citation>
    <scope>NUCLEOTIDE SEQUENCE</scope>
    <source>
        <strain evidence="5">N-3</strain>
    </source>
</reference>